<dbReference type="Gene3D" id="6.10.140.2220">
    <property type="match status" value="1"/>
</dbReference>
<dbReference type="InterPro" id="IPR002893">
    <property type="entry name" value="Znf_MYND"/>
</dbReference>
<dbReference type="GO" id="GO:0008270">
    <property type="term" value="F:zinc ion binding"/>
    <property type="evidence" value="ECO:0007669"/>
    <property type="project" value="UniProtKB-KW"/>
</dbReference>
<keyword evidence="8" id="KW-1185">Reference proteome</keyword>
<evidence type="ECO:0000256" key="1">
    <source>
        <dbReference type="ARBA" id="ARBA00022723"/>
    </source>
</evidence>
<sequence length="328" mass="33199">MDQACTPEALAVRLLRFQALRAAAAAAGAPPGACAAAASGVRADCLAELAFDPQRPGPPRHLRDGKAAWHAAQQLGLEGAWTAEADWVNEAMREHAAAQRARGAKAAAALLSRGGPGAPASAAGAAAAVARRGALLLLQAGVVADAAAAGPWCGLAAEYHQRLAGLAEGEGEDPLQAAAAEEDSRPETLTPPPSAARVLEAMDRAAEAVGPGALLAAAPWFHADHLLGAGGAAGAAAAAAEGPADKECDWCGEEAPTGVQSSGGLECASCGCARYCSQGCAARAAPLHARNCWQLRLLSAKGVVLRARFDPERPAFDYGDDPRKQQRP</sequence>
<keyword evidence="2 4" id="KW-0863">Zinc-finger</keyword>
<accession>A0A0D2MGA9</accession>
<dbReference type="AlphaFoldDB" id="A0A0D2MGA9"/>
<dbReference type="EMBL" id="KK101114">
    <property type="protein sequence ID" value="KIZ02130.1"/>
    <property type="molecule type" value="Genomic_DNA"/>
</dbReference>
<gene>
    <name evidence="7" type="ORF">MNEG_5828</name>
</gene>
<organism evidence="7 8">
    <name type="scientific">Monoraphidium neglectum</name>
    <dbReference type="NCBI Taxonomy" id="145388"/>
    <lineage>
        <taxon>Eukaryota</taxon>
        <taxon>Viridiplantae</taxon>
        <taxon>Chlorophyta</taxon>
        <taxon>core chlorophytes</taxon>
        <taxon>Chlorophyceae</taxon>
        <taxon>CS clade</taxon>
        <taxon>Sphaeropleales</taxon>
        <taxon>Selenastraceae</taxon>
        <taxon>Monoraphidium</taxon>
    </lineage>
</organism>
<reference evidence="7 8" key="1">
    <citation type="journal article" date="2013" name="BMC Genomics">
        <title>Reconstruction of the lipid metabolism for the microalga Monoraphidium neglectum from its genome sequence reveals characteristics suitable for biofuel production.</title>
        <authorList>
            <person name="Bogen C."/>
            <person name="Al-Dilaimi A."/>
            <person name="Albersmeier A."/>
            <person name="Wichmann J."/>
            <person name="Grundmann M."/>
            <person name="Rupp O."/>
            <person name="Lauersen K.J."/>
            <person name="Blifernez-Klassen O."/>
            <person name="Kalinowski J."/>
            <person name="Goesmann A."/>
            <person name="Mussgnug J.H."/>
            <person name="Kruse O."/>
        </authorList>
    </citation>
    <scope>NUCLEOTIDE SEQUENCE [LARGE SCALE GENOMIC DNA]</scope>
    <source>
        <strain evidence="7 8">SAG 48.87</strain>
    </source>
</reference>
<evidence type="ECO:0000259" key="6">
    <source>
        <dbReference type="PROSITE" id="PS50865"/>
    </source>
</evidence>
<feature type="region of interest" description="Disordered" evidence="5">
    <location>
        <begin position="173"/>
        <end position="193"/>
    </location>
</feature>
<dbReference type="RefSeq" id="XP_013901149.1">
    <property type="nucleotide sequence ID" value="XM_014045695.1"/>
</dbReference>
<evidence type="ECO:0000313" key="8">
    <source>
        <dbReference type="Proteomes" id="UP000054498"/>
    </source>
</evidence>
<dbReference type="SUPFAM" id="SSF144232">
    <property type="entry name" value="HIT/MYND zinc finger-like"/>
    <property type="match status" value="1"/>
</dbReference>
<name>A0A0D2MGA9_9CHLO</name>
<dbReference type="Proteomes" id="UP000054498">
    <property type="component" value="Unassembled WGS sequence"/>
</dbReference>
<feature type="domain" description="MYND-type" evidence="6">
    <location>
        <begin position="248"/>
        <end position="292"/>
    </location>
</feature>
<protein>
    <recommendedName>
        <fullName evidence="6">MYND-type domain-containing protein</fullName>
    </recommendedName>
</protein>
<keyword evidence="1" id="KW-0479">Metal-binding</keyword>
<evidence type="ECO:0000256" key="5">
    <source>
        <dbReference type="SAM" id="MobiDB-lite"/>
    </source>
</evidence>
<dbReference type="PROSITE" id="PS50865">
    <property type="entry name" value="ZF_MYND_2"/>
    <property type="match status" value="1"/>
</dbReference>
<dbReference type="GeneID" id="25738705"/>
<dbReference type="KEGG" id="mng:MNEG_5828"/>
<evidence type="ECO:0000256" key="2">
    <source>
        <dbReference type="ARBA" id="ARBA00022771"/>
    </source>
</evidence>
<proteinExistence type="predicted"/>
<evidence type="ECO:0000313" key="7">
    <source>
        <dbReference type="EMBL" id="KIZ02130.1"/>
    </source>
</evidence>
<dbReference type="PROSITE" id="PS01360">
    <property type="entry name" value="ZF_MYND_1"/>
    <property type="match status" value="1"/>
</dbReference>
<evidence type="ECO:0000256" key="3">
    <source>
        <dbReference type="ARBA" id="ARBA00022833"/>
    </source>
</evidence>
<keyword evidence="3" id="KW-0862">Zinc</keyword>
<evidence type="ECO:0000256" key="4">
    <source>
        <dbReference type="PROSITE-ProRule" id="PRU00134"/>
    </source>
</evidence>